<dbReference type="KEGG" id="pmf:P9303_10041"/>
<dbReference type="HOGENOM" id="CLU_187670_2_0_3"/>
<dbReference type="Proteomes" id="UP000002274">
    <property type="component" value="Chromosome"/>
</dbReference>
<dbReference type="AlphaFoldDB" id="A2C8E3"/>
<sequence>MATAAEKREDIKSKLQILRKELREIHSKVMEESTMPEPGEVRDSMTKLEELLEVLEPKSAKKSKK</sequence>
<gene>
    <name evidence="2" type="ordered locus">P9303_10041</name>
</gene>
<evidence type="ECO:0000313" key="2">
    <source>
        <dbReference type="EMBL" id="ABM77753.1"/>
    </source>
</evidence>
<dbReference type="BioCyc" id="PMAR59922:G1G80-909-MONOMER"/>
<evidence type="ECO:0000256" key="1">
    <source>
        <dbReference type="SAM" id="Coils"/>
    </source>
</evidence>
<accession>A2C8E3</accession>
<name>A2C8E3_PROM3</name>
<evidence type="ECO:0008006" key="4">
    <source>
        <dbReference type="Google" id="ProtNLM"/>
    </source>
</evidence>
<proteinExistence type="predicted"/>
<dbReference type="RefSeq" id="WP_011825658.1">
    <property type="nucleotide sequence ID" value="NC_008820.1"/>
</dbReference>
<protein>
    <recommendedName>
        <fullName evidence="4">Protein family PM-1</fullName>
    </recommendedName>
</protein>
<reference evidence="2 3" key="1">
    <citation type="journal article" date="2007" name="PLoS Genet.">
        <title>Patterns and implications of gene gain and loss in the evolution of Prochlorococcus.</title>
        <authorList>
            <person name="Kettler G.C."/>
            <person name="Martiny A.C."/>
            <person name="Huang K."/>
            <person name="Zucker J."/>
            <person name="Coleman M.L."/>
            <person name="Rodrigue S."/>
            <person name="Chen F."/>
            <person name="Lapidus A."/>
            <person name="Ferriera S."/>
            <person name="Johnson J."/>
            <person name="Steglich C."/>
            <person name="Church G.M."/>
            <person name="Richardson P."/>
            <person name="Chisholm S.W."/>
        </authorList>
    </citation>
    <scope>NUCLEOTIDE SEQUENCE [LARGE SCALE GENOMIC DNA]</scope>
    <source>
        <strain evidence="2 3">MIT 9303</strain>
    </source>
</reference>
<dbReference type="EMBL" id="CP000554">
    <property type="protein sequence ID" value="ABM77753.1"/>
    <property type="molecule type" value="Genomic_DNA"/>
</dbReference>
<keyword evidence="1" id="KW-0175">Coiled coil</keyword>
<feature type="coiled-coil region" evidence="1">
    <location>
        <begin position="1"/>
        <end position="28"/>
    </location>
</feature>
<organism evidence="2 3">
    <name type="scientific">Prochlorococcus marinus (strain MIT 9303)</name>
    <dbReference type="NCBI Taxonomy" id="59922"/>
    <lineage>
        <taxon>Bacteria</taxon>
        <taxon>Bacillati</taxon>
        <taxon>Cyanobacteriota</taxon>
        <taxon>Cyanophyceae</taxon>
        <taxon>Synechococcales</taxon>
        <taxon>Prochlorococcaceae</taxon>
        <taxon>Prochlorococcus</taxon>
    </lineage>
</organism>
<evidence type="ECO:0000313" key="3">
    <source>
        <dbReference type="Proteomes" id="UP000002274"/>
    </source>
</evidence>